<keyword evidence="7 10" id="KW-0472">Membrane</keyword>
<proteinExistence type="evidence at transcript level"/>
<feature type="transmembrane region" description="Helical" evidence="10">
    <location>
        <begin position="293"/>
        <end position="310"/>
    </location>
</feature>
<evidence type="ECO:0000256" key="3">
    <source>
        <dbReference type="ARBA" id="ARBA00022606"/>
    </source>
</evidence>
<protein>
    <recommendedName>
        <fullName evidence="10">Odorant receptor</fullName>
    </recommendedName>
</protein>
<feature type="transmembrane region" description="Helical" evidence="10">
    <location>
        <begin position="131"/>
        <end position="156"/>
    </location>
</feature>
<evidence type="ECO:0000256" key="1">
    <source>
        <dbReference type="ARBA" id="ARBA00004651"/>
    </source>
</evidence>
<keyword evidence="9 10" id="KW-0807">Transducer</keyword>
<comment type="subcellular location">
    <subcellularLocation>
        <location evidence="1 10">Cell membrane</location>
        <topology evidence="1 10">Multi-pass membrane protein</topology>
    </subcellularLocation>
</comment>
<reference evidence="11" key="1">
    <citation type="submission" date="2018-09" db="EMBL/GenBank/DDBJ databases">
        <title>Identification and expression analysis of chemosensory genes in citrus fruit fly Bactrocera minax.</title>
        <authorList>
            <person name="Lu Y."/>
            <person name="Yu T."/>
            <person name="Cheng J."/>
        </authorList>
    </citation>
    <scope>NUCLEOTIDE SEQUENCE</scope>
    <source>
        <strain evidence="11">Bmi001522</strain>
    </source>
</reference>
<gene>
    <name evidence="11" type="primary">OR67d3</name>
</gene>
<feature type="transmembrane region" description="Helical" evidence="10">
    <location>
        <begin position="202"/>
        <end position="220"/>
    </location>
</feature>
<dbReference type="GO" id="GO:0007165">
    <property type="term" value="P:signal transduction"/>
    <property type="evidence" value="ECO:0007669"/>
    <property type="project" value="UniProtKB-KW"/>
</dbReference>
<comment type="similarity">
    <text evidence="10">Belongs to the insect chemoreceptor superfamily. Heteromeric odorant receptor channel (TC 1.A.69) family.</text>
</comment>
<keyword evidence="3 10" id="KW-0716">Sensory transduction</keyword>
<dbReference type="AlphaFoldDB" id="A0A3G2LEK2"/>
<keyword evidence="2" id="KW-1003">Cell membrane</keyword>
<keyword evidence="8 10" id="KW-0675">Receptor</keyword>
<evidence type="ECO:0000256" key="8">
    <source>
        <dbReference type="ARBA" id="ARBA00023170"/>
    </source>
</evidence>
<dbReference type="GO" id="GO:0005886">
    <property type="term" value="C:plasma membrane"/>
    <property type="evidence" value="ECO:0007669"/>
    <property type="project" value="UniProtKB-SubCell"/>
</dbReference>
<evidence type="ECO:0000256" key="7">
    <source>
        <dbReference type="ARBA" id="ARBA00023136"/>
    </source>
</evidence>
<dbReference type="Pfam" id="PF02949">
    <property type="entry name" value="7tm_6"/>
    <property type="match status" value="1"/>
</dbReference>
<dbReference type="EMBL" id="MH937263">
    <property type="protein sequence ID" value="AYN70678.1"/>
    <property type="molecule type" value="mRNA"/>
</dbReference>
<evidence type="ECO:0000256" key="5">
    <source>
        <dbReference type="ARBA" id="ARBA00022725"/>
    </source>
</evidence>
<evidence type="ECO:0000256" key="2">
    <source>
        <dbReference type="ARBA" id="ARBA00022475"/>
    </source>
</evidence>
<accession>A0A3G2LEK2</accession>
<evidence type="ECO:0000313" key="11">
    <source>
        <dbReference type="EMBL" id="AYN70678.1"/>
    </source>
</evidence>
<feature type="transmembrane region" description="Helical" evidence="10">
    <location>
        <begin position="36"/>
        <end position="56"/>
    </location>
</feature>
<dbReference type="GO" id="GO:0004984">
    <property type="term" value="F:olfactory receptor activity"/>
    <property type="evidence" value="ECO:0007669"/>
    <property type="project" value="InterPro"/>
</dbReference>
<keyword evidence="6 10" id="KW-1133">Transmembrane helix</keyword>
<dbReference type="GO" id="GO:0005549">
    <property type="term" value="F:odorant binding"/>
    <property type="evidence" value="ECO:0007669"/>
    <property type="project" value="InterPro"/>
</dbReference>
<evidence type="ECO:0000256" key="9">
    <source>
        <dbReference type="ARBA" id="ARBA00023224"/>
    </source>
</evidence>
<dbReference type="PANTHER" id="PTHR21137">
    <property type="entry name" value="ODORANT RECEPTOR"/>
    <property type="match status" value="1"/>
</dbReference>
<organism evidence="11">
    <name type="scientific">Bactrocera minax</name>
    <name type="common">Chinese citrus fly</name>
    <dbReference type="NCBI Taxonomy" id="104690"/>
    <lineage>
        <taxon>Eukaryota</taxon>
        <taxon>Metazoa</taxon>
        <taxon>Ecdysozoa</taxon>
        <taxon>Arthropoda</taxon>
        <taxon>Hexapoda</taxon>
        <taxon>Insecta</taxon>
        <taxon>Pterygota</taxon>
        <taxon>Neoptera</taxon>
        <taxon>Endopterygota</taxon>
        <taxon>Diptera</taxon>
        <taxon>Brachycera</taxon>
        <taxon>Muscomorpha</taxon>
        <taxon>Tephritoidea</taxon>
        <taxon>Tephritidae</taxon>
        <taxon>Bactrocera</taxon>
        <taxon>Tetradacus</taxon>
    </lineage>
</organism>
<keyword evidence="5 10" id="KW-0552">Olfaction</keyword>
<dbReference type="PANTHER" id="PTHR21137:SF35">
    <property type="entry name" value="ODORANT RECEPTOR 19A-RELATED"/>
    <property type="match status" value="1"/>
</dbReference>
<evidence type="ECO:0000256" key="6">
    <source>
        <dbReference type="ARBA" id="ARBA00022989"/>
    </source>
</evidence>
<evidence type="ECO:0000256" key="4">
    <source>
        <dbReference type="ARBA" id="ARBA00022692"/>
    </source>
</evidence>
<sequence>MQTETRPSDNFHKLLRIIRLSSSLIGVDIIDENYKFNYVVAFVLLAIAWNYMCSIYTICKDLTTDWTVLLDVFSPISCATQGVVKMCSLILYPKLYRELALDLLEIYKKYQVVGPNYEAKLFEWNKSMKKILIIGGLVYFVSALLALVTPLFLYIYKGERHLIIMCQMPYVDVATDHGYFITIGYNVLCVFVAAFGLYGADLYVFLFLTHSIFFYDIFALKVGDLHKILHENNKDKRIKSLINDITEWHQYYLEFNDKCNVIFFWSITAHVLCTTLGILSTLLIIMLKYWPGAYPYIFVCFVWLYMYCILGTRVEICIDQFCDGIYDINWYDLDVSDQKTVSLMLMESQVPRVITIAGIEPLSVNTALKITRSIYSLVMMVMQFNE</sequence>
<name>A0A3G2LEK2_9MUSC</name>
<dbReference type="InterPro" id="IPR004117">
    <property type="entry name" value="7tm6_olfct_rcpt"/>
</dbReference>
<feature type="transmembrane region" description="Helical" evidence="10">
    <location>
        <begin position="262"/>
        <end position="287"/>
    </location>
</feature>
<keyword evidence="4 10" id="KW-0812">Transmembrane</keyword>
<comment type="caution">
    <text evidence="10">Lacks conserved residue(s) required for the propagation of feature annotation.</text>
</comment>
<evidence type="ECO:0000256" key="10">
    <source>
        <dbReference type="RuleBase" id="RU351113"/>
    </source>
</evidence>
<feature type="transmembrane region" description="Helical" evidence="10">
    <location>
        <begin position="177"/>
        <end position="196"/>
    </location>
</feature>